<comment type="caution">
    <text evidence="1">The sequence shown here is derived from an EMBL/GenBank/DDBJ whole genome shotgun (WGS) entry which is preliminary data.</text>
</comment>
<reference evidence="1 2" key="1">
    <citation type="journal article" date="2019" name="Sci. Rep.">
        <title>A high-quality genome of Eragrostis curvula grass provides insights into Poaceae evolution and supports new strategies to enhance forage quality.</title>
        <authorList>
            <person name="Carballo J."/>
            <person name="Santos B.A.C.M."/>
            <person name="Zappacosta D."/>
            <person name="Garbus I."/>
            <person name="Selva J.P."/>
            <person name="Gallo C.A."/>
            <person name="Diaz A."/>
            <person name="Albertini E."/>
            <person name="Caccamo M."/>
            <person name="Echenique V."/>
        </authorList>
    </citation>
    <scope>NUCLEOTIDE SEQUENCE [LARGE SCALE GENOMIC DNA]</scope>
    <source>
        <strain evidence="2">cv. Victoria</strain>
        <tissue evidence="1">Leaf</tissue>
    </source>
</reference>
<protein>
    <submittedName>
        <fullName evidence="1">Uncharacterized protein</fullName>
    </submittedName>
</protein>
<accession>A0A5J9U0J5</accession>
<evidence type="ECO:0000313" key="1">
    <source>
        <dbReference type="EMBL" id="TVU16947.1"/>
    </source>
</evidence>
<organism evidence="1 2">
    <name type="scientific">Eragrostis curvula</name>
    <name type="common">weeping love grass</name>
    <dbReference type="NCBI Taxonomy" id="38414"/>
    <lineage>
        <taxon>Eukaryota</taxon>
        <taxon>Viridiplantae</taxon>
        <taxon>Streptophyta</taxon>
        <taxon>Embryophyta</taxon>
        <taxon>Tracheophyta</taxon>
        <taxon>Spermatophyta</taxon>
        <taxon>Magnoliopsida</taxon>
        <taxon>Liliopsida</taxon>
        <taxon>Poales</taxon>
        <taxon>Poaceae</taxon>
        <taxon>PACMAD clade</taxon>
        <taxon>Chloridoideae</taxon>
        <taxon>Eragrostideae</taxon>
        <taxon>Eragrostidinae</taxon>
        <taxon>Eragrostis</taxon>
    </lineage>
</organism>
<dbReference type="Gramene" id="TVU16947">
    <property type="protein sequence ID" value="TVU16947"/>
    <property type="gene ID" value="EJB05_32951"/>
</dbReference>
<evidence type="ECO:0000313" key="2">
    <source>
        <dbReference type="Proteomes" id="UP000324897"/>
    </source>
</evidence>
<keyword evidence="2" id="KW-1185">Reference proteome</keyword>
<feature type="non-terminal residue" evidence="1">
    <location>
        <position position="1"/>
    </location>
</feature>
<proteinExistence type="predicted"/>
<dbReference type="EMBL" id="RWGY01000029">
    <property type="protein sequence ID" value="TVU16947.1"/>
    <property type="molecule type" value="Genomic_DNA"/>
</dbReference>
<name>A0A5J9U0J5_9POAL</name>
<dbReference type="AlphaFoldDB" id="A0A5J9U0J5"/>
<gene>
    <name evidence="1" type="ORF">EJB05_32951</name>
</gene>
<sequence length="134" mass="14775">MSLPNPVVLPCRHVFGFLLRDGVAEASIWFGPASSFNSYADLVRPSTVPCFAAVSALCFCSLLRFHFLWILGYVRVEGRLENTQGVCVSDGLLACLMEDPCLWCPSLLILLLNPGSVHVVWRPENTQGMFVSDV</sequence>
<dbReference type="Proteomes" id="UP000324897">
    <property type="component" value="Chromosome 7"/>
</dbReference>